<protein>
    <submittedName>
        <fullName evidence="1">Uncharacterized protein</fullName>
    </submittedName>
</protein>
<evidence type="ECO:0000313" key="1">
    <source>
        <dbReference type="EMBL" id="MDH1333511.1"/>
    </source>
</evidence>
<dbReference type="Proteomes" id="UP001161065">
    <property type="component" value="Unassembled WGS sequence"/>
</dbReference>
<dbReference type="RefSeq" id="WP_280007236.1">
    <property type="nucleotide sequence ID" value="NZ_JAOCEK010000002.1"/>
</dbReference>
<gene>
    <name evidence="1" type="ORF">N5D63_05035</name>
</gene>
<reference evidence="1" key="1">
    <citation type="submission" date="2022-09" db="EMBL/GenBank/DDBJ databases">
        <title>Intensive care unit water sources are persistently colonized with multi-drug resistant bacteria and are the site of extensive horizontal gene transfer of antibiotic resistance genes.</title>
        <authorList>
            <person name="Diorio-Toth L."/>
        </authorList>
    </citation>
    <scope>NUCLEOTIDE SEQUENCE</scope>
    <source>
        <strain evidence="1">GD03832</strain>
    </source>
</reference>
<evidence type="ECO:0000313" key="2">
    <source>
        <dbReference type="Proteomes" id="UP001161065"/>
    </source>
</evidence>
<sequence>MLVLENARSAQRGLFAALGVAVLGLLVGCSQQDGSTAGATEQALRAAHLDEAGMIAAVGRPVVSETRLNDGKGYSFLTDKCGTSPCGPEFGLEFRSSRVNVYWEFFRDDDGEPFEVKNAENLQLATQVLTYALGEDAARQLLESVKNGDPVRDGKFAGKRVGLSISPTSTLVQIFL</sequence>
<dbReference type="AlphaFoldDB" id="A0AA42TRJ6"/>
<comment type="caution">
    <text evidence="1">The sequence shown here is derived from an EMBL/GenBank/DDBJ whole genome shotgun (WGS) entry which is preliminary data.</text>
</comment>
<accession>A0AA42TRJ6</accession>
<dbReference type="EMBL" id="JAOCEK010000002">
    <property type="protein sequence ID" value="MDH1333511.1"/>
    <property type="molecule type" value="Genomic_DNA"/>
</dbReference>
<name>A0AA42TRJ6_9BURK</name>
<proteinExistence type="predicted"/>
<organism evidence="1 2">
    <name type="scientific">Comamonas thiooxydans</name>
    <dbReference type="NCBI Taxonomy" id="363952"/>
    <lineage>
        <taxon>Bacteria</taxon>
        <taxon>Pseudomonadati</taxon>
        <taxon>Pseudomonadota</taxon>
        <taxon>Betaproteobacteria</taxon>
        <taxon>Burkholderiales</taxon>
        <taxon>Comamonadaceae</taxon>
        <taxon>Comamonas</taxon>
    </lineage>
</organism>